<dbReference type="EMBL" id="UINC01062387">
    <property type="protein sequence ID" value="SVB88962.1"/>
    <property type="molecule type" value="Genomic_DNA"/>
</dbReference>
<name>A0A382HPB3_9ZZZZ</name>
<organism evidence="1">
    <name type="scientific">marine metagenome</name>
    <dbReference type="NCBI Taxonomy" id="408172"/>
    <lineage>
        <taxon>unclassified sequences</taxon>
        <taxon>metagenomes</taxon>
        <taxon>ecological metagenomes</taxon>
    </lineage>
</organism>
<accession>A0A382HPB3</accession>
<sequence>MRVMRSIDCFFDIIEYYNLSDT</sequence>
<dbReference type="AlphaFoldDB" id="A0A382HPB3"/>
<reference evidence="1" key="1">
    <citation type="submission" date="2018-05" db="EMBL/GenBank/DDBJ databases">
        <authorList>
            <person name="Lanie J.A."/>
            <person name="Ng W.-L."/>
            <person name="Kazmierczak K.M."/>
            <person name="Andrzejewski T.M."/>
            <person name="Davidsen T.M."/>
            <person name="Wayne K.J."/>
            <person name="Tettelin H."/>
            <person name="Glass J.I."/>
            <person name="Rusch D."/>
            <person name="Podicherti R."/>
            <person name="Tsui H.-C.T."/>
            <person name="Winkler M.E."/>
        </authorList>
    </citation>
    <scope>NUCLEOTIDE SEQUENCE</scope>
</reference>
<protein>
    <submittedName>
        <fullName evidence="1">Uncharacterized protein</fullName>
    </submittedName>
</protein>
<proteinExistence type="predicted"/>
<evidence type="ECO:0000313" key="1">
    <source>
        <dbReference type="EMBL" id="SVB88962.1"/>
    </source>
</evidence>
<gene>
    <name evidence="1" type="ORF">METZ01_LOCUS241816</name>
</gene>